<evidence type="ECO:0000259" key="2">
    <source>
        <dbReference type="Pfam" id="PF14028"/>
    </source>
</evidence>
<dbReference type="EMBL" id="JNFF01000116">
    <property type="protein sequence ID" value="KEQ28500.1"/>
    <property type="molecule type" value="Genomic_DNA"/>
</dbReference>
<dbReference type="Proteomes" id="UP000028007">
    <property type="component" value="Unassembled WGS sequence"/>
</dbReference>
<comment type="caution">
    <text evidence="3">The sequence shown here is derived from an EMBL/GenBank/DDBJ whole genome shotgun (WGS) entry which is preliminary data.</text>
</comment>
<feature type="domain" description="Thiopeptide-type bacteriocin biosynthesis" evidence="2">
    <location>
        <begin position="750"/>
        <end position="1023"/>
    </location>
</feature>
<dbReference type="InterPro" id="IPR006827">
    <property type="entry name" value="Lant_deHydtase_N"/>
</dbReference>
<dbReference type="RefSeq" id="WP_037444441.1">
    <property type="nucleotide sequence ID" value="NZ_JNFF01000116.1"/>
</dbReference>
<dbReference type="Pfam" id="PF14028">
    <property type="entry name" value="Lant_dehydr_C"/>
    <property type="match status" value="1"/>
</dbReference>
<dbReference type="Pfam" id="PF04738">
    <property type="entry name" value="Lant_dehydr_N"/>
    <property type="match status" value="1"/>
</dbReference>
<protein>
    <recommendedName>
        <fullName evidence="5">Lantibiotic dehydratase</fullName>
    </recommendedName>
</protein>
<dbReference type="NCBIfam" id="TIGR03891">
    <property type="entry name" value="thiopep_ocin"/>
    <property type="match status" value="1"/>
</dbReference>
<reference evidence="3 4" key="1">
    <citation type="journal article" date="1992" name="Int. J. Syst. Bacteriol.">
        <title>Sphingobacterium antarcticus sp. nov. a Psychrotrophic Bacterium from the Soils of Schirmacher Oasis, Antarctica.</title>
        <authorList>
            <person name="Shivaji S."/>
            <person name="Ray M.K."/>
            <person name="Rao N.S."/>
            <person name="Saiserr L."/>
            <person name="Jagannadham M.V."/>
            <person name="Kumar G.S."/>
            <person name="Reddy G."/>
            <person name="Bhargava P.M."/>
        </authorList>
    </citation>
    <scope>NUCLEOTIDE SEQUENCE [LARGE SCALE GENOMIC DNA]</scope>
    <source>
        <strain evidence="3 4">4BY</strain>
    </source>
</reference>
<dbReference type="eggNOG" id="ENOG502Z81U">
    <property type="taxonomic scope" value="Bacteria"/>
</dbReference>
<dbReference type="InterPro" id="IPR023809">
    <property type="entry name" value="Thiopep_bacteriocin_synth_dom"/>
</dbReference>
<evidence type="ECO:0000259" key="1">
    <source>
        <dbReference type="Pfam" id="PF04738"/>
    </source>
</evidence>
<evidence type="ECO:0008006" key="5">
    <source>
        <dbReference type="Google" id="ProtNLM"/>
    </source>
</evidence>
<dbReference type="OrthoDB" id="1273722at2"/>
<gene>
    <name evidence="3" type="ORF">N180_02370</name>
</gene>
<feature type="domain" description="Lantibiotic dehydratase N-terminal" evidence="1">
    <location>
        <begin position="32"/>
        <end position="679"/>
    </location>
</feature>
<organism evidence="3 4">
    <name type="scientific">Pedobacter antarcticus 4BY</name>
    <dbReference type="NCBI Taxonomy" id="1358423"/>
    <lineage>
        <taxon>Bacteria</taxon>
        <taxon>Pseudomonadati</taxon>
        <taxon>Bacteroidota</taxon>
        <taxon>Sphingobacteriia</taxon>
        <taxon>Sphingobacteriales</taxon>
        <taxon>Sphingobacteriaceae</taxon>
        <taxon>Pedobacter</taxon>
    </lineage>
</organism>
<evidence type="ECO:0000313" key="4">
    <source>
        <dbReference type="Proteomes" id="UP000028007"/>
    </source>
</evidence>
<name>A0A081PCS7_9SPHI</name>
<proteinExistence type="predicted"/>
<dbReference type="AlphaFoldDB" id="A0A081PCS7"/>
<sequence length="1054" mass="121837">MSTSIQFYDKLIVRTPRLHLASVAGELQTLLEDNVFMDAVYMASASLHQECLKYKRFKNFTEKDTRRLHISLLKYQYRMATRPTPFGLFAGCHVSSFAEAHHGIILDEGHIDTHSRLDMEYICTLVRHLVSVPEIRAQLVYFSNNSICKIGDDWRYVEYTFKNDKRHYQISEVVYQEFLAELFQRGINGITISRIQDLLKEGEQGYGDQEIDVFIDELIDAQLLVSELEPTTIGEDHLEKIIKVLDRIVLHDAGSLSLRLNLHEVSELLIRIDQHEIERMDGLTEIVRLVKLIGIPFEEAKLFHTDLYRKQVSGALNSAVKNQLANAVTFLNRLTPVKENSNLKNFREKFYSRYEDKELPLLQVLDTENGIGYVDSSTNQDVTPLIDDVVLTSSGSSVKPMYWNEMEQMLHEKMLTKKGNVITLTDKDIGDSAVQWNNLPTSLPVVFRMLEDKQIYVESCGGSSAVNLLGRFTAGNKEISDIVSDIVTQEQAQEPHILFAEVVHLPENRLGNILFHPPFRAYEIPYIALPSKSDAKTIALSDLYISLKNNRIVLRSAKLNKEIIPRLSNAHNFGKNPLPIYQFLCDLQCQGRREGLHFSWGSLRKIYTSLPRVKYGNIIVSLAQWNFTQLHAKELLSLEGDEKKHALLHFRERWSLPREVFIAEGDNELYIDLENALLVNVWLERIKKTGFTLLKEYITPDRSVTNTKQERYANQFIAILQQNTSTYANILSPALINPLVKRSFATGSEWLYYKIYCGVRSADKILMQLIKPVCEELEDAGILNKWFFIRYNDPDFHLRVRFNAKNIQDIGQIIQIFNIWSEPLQENGLIWKIQNDTYNRELERYGSNSISLVEDVFNLDSKAVVHMIQAVHFEESENFRWMWAMKSIDELFNSFGLSLRDKFRLTDNFRESFSREFTVDRNLKGQLDHKYRQHRGRMERWLTNEGLLLEDPDELSAIRCLFERTKEMIPIAFSLKALESRSAMEVSLDALIGSLVHMAINRVITSKPRLHELIIYDLMSRLYQSRLARQKYGSLVKKKSDYFAVPKAGDSGRG</sequence>
<evidence type="ECO:0000313" key="3">
    <source>
        <dbReference type="EMBL" id="KEQ28500.1"/>
    </source>
</evidence>
<accession>A0A081PCS7</accession>
<keyword evidence="4" id="KW-1185">Reference proteome</keyword>